<comment type="caution">
    <text evidence="2">The sequence shown here is derived from an EMBL/GenBank/DDBJ whole genome shotgun (WGS) entry which is preliminary data.</text>
</comment>
<dbReference type="AlphaFoldDB" id="A0A9X0AZ74"/>
<keyword evidence="3" id="KW-1185">Reference proteome</keyword>
<feature type="transmembrane region" description="Helical" evidence="1">
    <location>
        <begin position="21"/>
        <end position="45"/>
    </location>
</feature>
<feature type="transmembrane region" description="Helical" evidence="1">
    <location>
        <begin position="281"/>
        <end position="305"/>
    </location>
</feature>
<protein>
    <submittedName>
        <fullName evidence="2">Uncharacterized protein</fullName>
    </submittedName>
</protein>
<evidence type="ECO:0000313" key="2">
    <source>
        <dbReference type="EMBL" id="KAJ8071645.1"/>
    </source>
</evidence>
<sequence length="353" mass="38070">MKKGLVEESRTRCRLYGASKSILFNVISLPCTTIMVKLGFLTVLLQVNAISWEAASSTSTTSQTTSWLPIQTPKPTLITTLSSTVNHTYESPNICGWIDHNPDNSYTCGGSATCFWNSSLKLLGCGHATSIDYFTSCIPYKALQYCDRACVANPSIVRCGSDIPYCATPRVGPQGNYYILACQADIPFGTSYVYLAYKGQTTIGHLPRYLGADGIITYATHAPTISLLTAPSTTGANRSSFALEGAPVRTSSTYFHNPSSDCRSRPYHDGISDMSVVPQAAIVAGTIVGGLVVLCAIAGFIVLLVHRCRRRIPTADMQADLDMMPLEELEGRKTLNGRLYASSSLGSVVSQKE</sequence>
<keyword evidence="1" id="KW-0472">Membrane</keyword>
<dbReference type="Proteomes" id="UP001152300">
    <property type="component" value="Unassembled WGS sequence"/>
</dbReference>
<evidence type="ECO:0000313" key="3">
    <source>
        <dbReference type="Proteomes" id="UP001152300"/>
    </source>
</evidence>
<dbReference type="OrthoDB" id="3562210at2759"/>
<evidence type="ECO:0000256" key="1">
    <source>
        <dbReference type="SAM" id="Phobius"/>
    </source>
</evidence>
<organism evidence="2 3">
    <name type="scientific">Sclerotinia nivalis</name>
    <dbReference type="NCBI Taxonomy" id="352851"/>
    <lineage>
        <taxon>Eukaryota</taxon>
        <taxon>Fungi</taxon>
        <taxon>Dikarya</taxon>
        <taxon>Ascomycota</taxon>
        <taxon>Pezizomycotina</taxon>
        <taxon>Leotiomycetes</taxon>
        <taxon>Helotiales</taxon>
        <taxon>Sclerotiniaceae</taxon>
        <taxon>Sclerotinia</taxon>
    </lineage>
</organism>
<keyword evidence="1" id="KW-0812">Transmembrane</keyword>
<keyword evidence="1" id="KW-1133">Transmembrane helix</keyword>
<name>A0A9X0AZ74_9HELO</name>
<accession>A0A9X0AZ74</accession>
<proteinExistence type="predicted"/>
<gene>
    <name evidence="2" type="ORF">OCU04_001965</name>
</gene>
<dbReference type="EMBL" id="JAPEIS010000001">
    <property type="protein sequence ID" value="KAJ8071645.1"/>
    <property type="molecule type" value="Genomic_DNA"/>
</dbReference>
<reference evidence="2" key="1">
    <citation type="submission" date="2022-11" db="EMBL/GenBank/DDBJ databases">
        <title>Genome Resource of Sclerotinia nivalis Strain SnTB1, a Plant Pathogen Isolated from American Ginseng.</title>
        <authorList>
            <person name="Fan S."/>
        </authorList>
    </citation>
    <scope>NUCLEOTIDE SEQUENCE</scope>
    <source>
        <strain evidence="2">SnTB1</strain>
    </source>
</reference>